<sequence length="111" mass="12579">MDDGVLAFAIGGHHSHLIRRKAGYAKIDRRTPNGSPDQFFKHIAPLLHREDHQKILSEAQLRSFLYGFFFFSQLAFFRMRKHVLQIIEGFPAVLAAKTGNHVLKVKSGAAH</sequence>
<dbReference type="EMBL" id="FOVR01000012">
    <property type="protein sequence ID" value="SFO77689.1"/>
    <property type="molecule type" value="Genomic_DNA"/>
</dbReference>
<gene>
    <name evidence="1" type="ORF">SAMN04488056_112159</name>
</gene>
<name>A0A1I5JY65_9HYPH</name>
<dbReference type="RefSeq" id="WP_090074838.1">
    <property type="nucleotide sequence ID" value="NZ_FOVR01000012.1"/>
</dbReference>
<organism evidence="1 2">
    <name type="scientific">Cohaesibacter marisflavi</name>
    <dbReference type="NCBI Taxonomy" id="655353"/>
    <lineage>
        <taxon>Bacteria</taxon>
        <taxon>Pseudomonadati</taxon>
        <taxon>Pseudomonadota</taxon>
        <taxon>Alphaproteobacteria</taxon>
        <taxon>Hyphomicrobiales</taxon>
        <taxon>Cohaesibacteraceae</taxon>
    </lineage>
</organism>
<evidence type="ECO:0000313" key="1">
    <source>
        <dbReference type="EMBL" id="SFO77689.1"/>
    </source>
</evidence>
<accession>A0A1I5JY65</accession>
<reference evidence="1 2" key="1">
    <citation type="submission" date="2016-10" db="EMBL/GenBank/DDBJ databases">
        <authorList>
            <person name="de Groot N.N."/>
        </authorList>
    </citation>
    <scope>NUCLEOTIDE SEQUENCE [LARGE SCALE GENOMIC DNA]</scope>
    <source>
        <strain evidence="1 2">CGMCC 1.9157</strain>
    </source>
</reference>
<evidence type="ECO:0000313" key="2">
    <source>
        <dbReference type="Proteomes" id="UP000199236"/>
    </source>
</evidence>
<proteinExistence type="predicted"/>
<protein>
    <submittedName>
        <fullName evidence="1">Uncharacterized protein</fullName>
    </submittedName>
</protein>
<dbReference type="AlphaFoldDB" id="A0A1I5JY65"/>
<keyword evidence="2" id="KW-1185">Reference proteome</keyword>
<dbReference type="Proteomes" id="UP000199236">
    <property type="component" value="Unassembled WGS sequence"/>
</dbReference>